<evidence type="ECO:0000256" key="3">
    <source>
        <dbReference type="ARBA" id="ARBA00022642"/>
    </source>
</evidence>
<sequence>MSSQSVQQKKKIAIVGAGLVGALQACFMAEKGYHVEVYEMRDDIRKSEKVFGRSINLALSCRGKEALRMLGLEDEVTKNGIEMFGRMVHDYKGGTKFIPYGKENEAIMSIDRRKFNELLISAAESYSSVYINYCHKLVDCAFDRRELTFEKSETKELKTVKFDIVMGCDGAYSNLRFNIMKNTKLQYSQEYIPDRYMELRIPPNADGSFMMPKNYLHLWPRTTFMLIGLPNVPDHSFVMTLFAPYQIFESLDSDRKVIEFFRANFVDALEMMGEAFVTNAFRTLPPLPLVSVKCKPYNLEDYGVLLGDAAHAMVPFYGQGLNCGFEDLIVFNEFMEKYDHDFKKVLPEFSEYRSIDAQAMNDLAMRNYKEMKADVNSRLFILRKKLDNILYWMLPKTWVPLYTSVSFSRIRYHQCMANRDWQDKVINRAVVTLLCCTMAGLTYLGFNMGYFAKLNSRLAPWCSRVTEMINFK</sequence>
<dbReference type="OrthoDB" id="10053569at2759"/>
<keyword evidence="11" id="KW-1133">Transmembrane helix</keyword>
<dbReference type="Pfam" id="PF01494">
    <property type="entry name" value="FAD_binding_3"/>
    <property type="match status" value="1"/>
</dbReference>
<dbReference type="KEGG" id="hro:HELRODRAFT_102672"/>
<dbReference type="HOGENOM" id="CLU_023210_0_1_1"/>
<dbReference type="PANTHER" id="PTHR46028:SF2">
    <property type="entry name" value="KYNURENINE 3-MONOOXYGENASE"/>
    <property type="match status" value="1"/>
</dbReference>
<dbReference type="GO" id="GO:0006569">
    <property type="term" value="P:L-tryptophan catabolic process"/>
    <property type="evidence" value="ECO:0007669"/>
    <property type="project" value="UniProtKB-UniRule"/>
</dbReference>
<evidence type="ECO:0000256" key="2">
    <source>
        <dbReference type="ARBA" id="ARBA00022630"/>
    </source>
</evidence>
<dbReference type="eggNOG" id="KOG2614">
    <property type="taxonomic scope" value="Eukaryota"/>
</dbReference>
<evidence type="ECO:0000256" key="5">
    <source>
        <dbReference type="ARBA" id="ARBA00022857"/>
    </source>
</evidence>
<dbReference type="PRINTS" id="PR00420">
    <property type="entry name" value="RNGMNOXGNASE"/>
</dbReference>
<dbReference type="GO" id="GO:0005741">
    <property type="term" value="C:mitochondrial outer membrane"/>
    <property type="evidence" value="ECO:0000318"/>
    <property type="project" value="GO_Central"/>
</dbReference>
<dbReference type="InterPro" id="IPR027545">
    <property type="entry name" value="Kynurenine_monooxygenase"/>
</dbReference>
<keyword evidence="4 10" id="KW-0274">FAD</keyword>
<comment type="subcellular location">
    <subcellularLocation>
        <location evidence="10">Mitochondrion</location>
    </subcellularLocation>
</comment>
<dbReference type="HAMAP" id="MF_01971">
    <property type="entry name" value="Kynurenine_monooxygenase"/>
    <property type="match status" value="1"/>
</dbReference>
<dbReference type="EC" id="1.14.13.9" evidence="10"/>
<dbReference type="InterPro" id="IPR002938">
    <property type="entry name" value="FAD-bd"/>
</dbReference>
<evidence type="ECO:0000256" key="8">
    <source>
        <dbReference type="ARBA" id="ARBA00023128"/>
    </source>
</evidence>
<keyword evidence="5 10" id="KW-0521">NADP</keyword>
<evidence type="ECO:0000259" key="12">
    <source>
        <dbReference type="Pfam" id="PF01494"/>
    </source>
</evidence>
<organism evidence="14 15">
    <name type="scientific">Helobdella robusta</name>
    <name type="common">Californian leech</name>
    <dbReference type="NCBI Taxonomy" id="6412"/>
    <lineage>
        <taxon>Eukaryota</taxon>
        <taxon>Metazoa</taxon>
        <taxon>Spiralia</taxon>
        <taxon>Lophotrochozoa</taxon>
        <taxon>Annelida</taxon>
        <taxon>Clitellata</taxon>
        <taxon>Hirudinea</taxon>
        <taxon>Rhynchobdellida</taxon>
        <taxon>Glossiphoniidae</taxon>
        <taxon>Helobdella</taxon>
    </lineage>
</organism>
<reference evidence="15" key="1">
    <citation type="submission" date="2012-12" db="EMBL/GenBank/DDBJ databases">
        <authorList>
            <person name="Hellsten U."/>
            <person name="Grimwood J."/>
            <person name="Chapman J.A."/>
            <person name="Shapiro H."/>
            <person name="Aerts A."/>
            <person name="Otillar R.P."/>
            <person name="Terry A.Y."/>
            <person name="Boore J.L."/>
            <person name="Simakov O."/>
            <person name="Marletaz F."/>
            <person name="Cho S.-J."/>
            <person name="Edsinger-Gonzales E."/>
            <person name="Havlak P."/>
            <person name="Kuo D.-H."/>
            <person name="Larsson T."/>
            <person name="Lv J."/>
            <person name="Arendt D."/>
            <person name="Savage R."/>
            <person name="Osoegawa K."/>
            <person name="de Jong P."/>
            <person name="Lindberg D.R."/>
            <person name="Seaver E.C."/>
            <person name="Weisblat D.A."/>
            <person name="Putnam N.H."/>
            <person name="Grigoriev I.V."/>
            <person name="Rokhsar D.S."/>
        </authorList>
    </citation>
    <scope>NUCLEOTIDE SEQUENCE</scope>
</reference>
<gene>
    <name evidence="14" type="primary">20194561</name>
    <name evidence="10" type="synonym">KMO</name>
    <name evidence="13" type="ORF">HELRODRAFT_102672</name>
</gene>
<keyword evidence="15" id="KW-1185">Reference proteome</keyword>
<dbReference type="Gene3D" id="3.50.50.60">
    <property type="entry name" value="FAD/NAD(P)-binding domain"/>
    <property type="match status" value="1"/>
</dbReference>
<dbReference type="InParanoid" id="T1EDA9"/>
<dbReference type="PANTHER" id="PTHR46028">
    <property type="entry name" value="KYNURENINE 3-MONOOXYGENASE"/>
    <property type="match status" value="1"/>
</dbReference>
<evidence type="ECO:0000256" key="9">
    <source>
        <dbReference type="ARBA" id="ARBA00047818"/>
    </source>
</evidence>
<dbReference type="FunCoup" id="T1EDA9">
    <property type="interactions" value="169"/>
</dbReference>
<evidence type="ECO:0000313" key="14">
    <source>
        <dbReference type="EnsemblMetazoa" id="HelroP102672"/>
    </source>
</evidence>
<dbReference type="GO" id="GO:0004502">
    <property type="term" value="F:kynurenine 3-monooxygenase activity"/>
    <property type="evidence" value="ECO:0000318"/>
    <property type="project" value="GO_Central"/>
</dbReference>
<comment type="cofactor">
    <cofactor evidence="1 10">
        <name>FAD</name>
        <dbReference type="ChEBI" id="CHEBI:57692"/>
    </cofactor>
</comment>
<proteinExistence type="inferred from homology"/>
<evidence type="ECO:0000256" key="6">
    <source>
        <dbReference type="ARBA" id="ARBA00023002"/>
    </source>
</evidence>
<dbReference type="GO" id="GO:0034354">
    <property type="term" value="P:'de novo' NAD+ biosynthetic process from L-tryptophan"/>
    <property type="evidence" value="ECO:0007669"/>
    <property type="project" value="UniProtKB-UniRule"/>
</dbReference>
<dbReference type="EMBL" id="AMQM01006900">
    <property type="status" value="NOT_ANNOTATED_CDS"/>
    <property type="molecule type" value="Genomic_DNA"/>
</dbReference>
<comment type="function">
    <text evidence="10">Catalyzes the hydroxylation of L-kynurenine (L-Kyn) to form 3-hydroxy-L-kynurenine (L-3OHKyn). Required for synthesis of quinolinic acid.</text>
</comment>
<dbReference type="EMBL" id="KB097536">
    <property type="protein sequence ID" value="ESN95268.1"/>
    <property type="molecule type" value="Genomic_DNA"/>
</dbReference>
<evidence type="ECO:0000256" key="7">
    <source>
        <dbReference type="ARBA" id="ARBA00023033"/>
    </source>
</evidence>
<reference evidence="14" key="3">
    <citation type="submission" date="2015-06" db="UniProtKB">
        <authorList>
            <consortium name="EnsemblMetazoa"/>
        </authorList>
    </citation>
    <scope>IDENTIFICATION</scope>
</reference>
<dbReference type="CTD" id="20194561"/>
<keyword evidence="11" id="KW-0472">Membrane</keyword>
<keyword evidence="11" id="KW-0812">Transmembrane</keyword>
<dbReference type="EnsemblMetazoa" id="HelroT102672">
    <property type="protein sequence ID" value="HelroP102672"/>
    <property type="gene ID" value="HelroG102672"/>
</dbReference>
<name>T1EDA9_HELRO</name>
<evidence type="ECO:0000313" key="13">
    <source>
        <dbReference type="EMBL" id="ESN95268.1"/>
    </source>
</evidence>
<keyword evidence="7 10" id="KW-0503">Monooxygenase</keyword>
<dbReference type="RefSeq" id="XP_009026669.1">
    <property type="nucleotide sequence ID" value="XM_009028421.1"/>
</dbReference>
<dbReference type="STRING" id="6412.T1EDA9"/>
<evidence type="ECO:0000256" key="11">
    <source>
        <dbReference type="SAM" id="Phobius"/>
    </source>
</evidence>
<evidence type="ECO:0000313" key="15">
    <source>
        <dbReference type="Proteomes" id="UP000015101"/>
    </source>
</evidence>
<accession>T1EDA9</accession>
<dbReference type="AlphaFoldDB" id="T1EDA9"/>
<keyword evidence="8 10" id="KW-0496">Mitochondrion</keyword>
<dbReference type="GO" id="GO:0070189">
    <property type="term" value="P:kynurenine metabolic process"/>
    <property type="evidence" value="ECO:0000318"/>
    <property type="project" value="GO_Central"/>
</dbReference>
<protein>
    <recommendedName>
        <fullName evidence="10">Kynurenine 3-monooxygenase</fullName>
        <ecNumber evidence="10">1.14.13.9</ecNumber>
    </recommendedName>
    <alternativeName>
        <fullName evidence="10">Kynurenine 3-hydroxylase</fullName>
    </alternativeName>
</protein>
<dbReference type="GeneID" id="20194561"/>
<dbReference type="OMA" id="REFMFIA"/>
<comment type="catalytic activity">
    <reaction evidence="9 10">
        <text>L-kynurenine + NADPH + O2 + H(+) = 3-hydroxy-L-kynurenine + NADP(+) + H2O</text>
        <dbReference type="Rhea" id="RHEA:20545"/>
        <dbReference type="ChEBI" id="CHEBI:15377"/>
        <dbReference type="ChEBI" id="CHEBI:15378"/>
        <dbReference type="ChEBI" id="CHEBI:15379"/>
        <dbReference type="ChEBI" id="CHEBI:57783"/>
        <dbReference type="ChEBI" id="CHEBI:57959"/>
        <dbReference type="ChEBI" id="CHEBI:58125"/>
        <dbReference type="ChEBI" id="CHEBI:58349"/>
        <dbReference type="EC" id="1.14.13.9"/>
    </reaction>
</comment>
<comment type="similarity">
    <text evidence="10">Belongs to the aromatic-ring hydroxylase family. KMO subfamily.</text>
</comment>
<feature type="transmembrane region" description="Helical" evidence="11">
    <location>
        <begin position="389"/>
        <end position="408"/>
    </location>
</feature>
<dbReference type="GO" id="GO:0043420">
    <property type="term" value="P:anthranilate metabolic process"/>
    <property type="evidence" value="ECO:0007669"/>
    <property type="project" value="UniProtKB-UniRule"/>
</dbReference>
<dbReference type="SUPFAM" id="SSF51905">
    <property type="entry name" value="FAD/NAD(P)-binding domain"/>
    <property type="match status" value="1"/>
</dbReference>
<keyword evidence="3 10" id="KW-0662">Pyridine nucleotide biosynthesis</keyword>
<evidence type="ECO:0000256" key="10">
    <source>
        <dbReference type="HAMAP-Rule" id="MF_03018"/>
    </source>
</evidence>
<dbReference type="GO" id="GO:0071949">
    <property type="term" value="F:FAD binding"/>
    <property type="evidence" value="ECO:0007669"/>
    <property type="project" value="InterPro"/>
</dbReference>
<dbReference type="UniPathway" id="UPA00253">
    <property type="reaction ID" value="UER00328"/>
</dbReference>
<keyword evidence="2 10" id="KW-0285">Flavoprotein</keyword>
<comment type="pathway">
    <text evidence="10">Cofactor biosynthesis; NAD(+) biosynthesis; quinolinate from L-kynurenine: step 1/3.</text>
</comment>
<reference evidence="13 15" key="2">
    <citation type="journal article" date="2013" name="Nature">
        <title>Insights into bilaterian evolution from three spiralian genomes.</title>
        <authorList>
            <person name="Simakov O."/>
            <person name="Marletaz F."/>
            <person name="Cho S.J."/>
            <person name="Edsinger-Gonzales E."/>
            <person name="Havlak P."/>
            <person name="Hellsten U."/>
            <person name="Kuo D.H."/>
            <person name="Larsson T."/>
            <person name="Lv J."/>
            <person name="Arendt D."/>
            <person name="Savage R."/>
            <person name="Osoegawa K."/>
            <person name="de Jong P."/>
            <person name="Grimwood J."/>
            <person name="Chapman J.A."/>
            <person name="Shapiro H."/>
            <person name="Aerts A."/>
            <person name="Otillar R.P."/>
            <person name="Terry A.Y."/>
            <person name="Boore J.L."/>
            <person name="Grigoriev I.V."/>
            <person name="Lindberg D.R."/>
            <person name="Seaver E.C."/>
            <person name="Weisblat D.A."/>
            <person name="Putnam N.H."/>
            <person name="Rokhsar D.S."/>
        </authorList>
    </citation>
    <scope>NUCLEOTIDE SEQUENCE</scope>
</reference>
<dbReference type="GO" id="GO:0019805">
    <property type="term" value="P:quinolinate biosynthetic process"/>
    <property type="evidence" value="ECO:0007669"/>
    <property type="project" value="UniProtKB-UniRule"/>
</dbReference>
<feature type="domain" description="FAD-binding" evidence="12">
    <location>
        <begin position="11"/>
        <end position="328"/>
    </location>
</feature>
<keyword evidence="6 10" id="KW-0560">Oxidoreductase</keyword>
<feature type="transmembrane region" description="Helical" evidence="11">
    <location>
        <begin position="429"/>
        <end position="451"/>
    </location>
</feature>
<dbReference type="InterPro" id="IPR036188">
    <property type="entry name" value="FAD/NAD-bd_sf"/>
</dbReference>
<evidence type="ECO:0000256" key="4">
    <source>
        <dbReference type="ARBA" id="ARBA00022827"/>
    </source>
</evidence>
<dbReference type="FunFam" id="3.50.50.60:FF:000129">
    <property type="entry name" value="Kynurenine 3-monooxygenase"/>
    <property type="match status" value="1"/>
</dbReference>
<dbReference type="Proteomes" id="UP000015101">
    <property type="component" value="Unassembled WGS sequence"/>
</dbReference>
<evidence type="ECO:0000256" key="1">
    <source>
        <dbReference type="ARBA" id="ARBA00001974"/>
    </source>
</evidence>